<accession>Q0RY82</accession>
<name>Q0RY82_RHOJR</name>
<organism evidence="1 2">
    <name type="scientific">Rhodococcus jostii (strain RHA1)</name>
    <dbReference type="NCBI Taxonomy" id="101510"/>
    <lineage>
        <taxon>Bacteria</taxon>
        <taxon>Bacillati</taxon>
        <taxon>Actinomycetota</taxon>
        <taxon>Actinomycetes</taxon>
        <taxon>Mycobacteriales</taxon>
        <taxon>Nocardiaceae</taxon>
        <taxon>Rhodococcus</taxon>
    </lineage>
</organism>
<sequence>MACIQPLNTPPLIPDPPNRVFAPATVSDMETTFHGPSPWPPITRAVRTRGPRRAAIAHLGQDAPTLLPLRAGDVLVVNASRAAVRAHLTSPVALAYYLDAGVRVLSSPNLHANVIASDRQAVIGSANASHSSTIADEAVVITDDPQVVAAVRKFIDGIEEITEVDQAFLDNATAQWQIGRAVPIPGVSGRGQVDPGFLPAKITRMFLRHIVEYEPSPTEHHTWTTQARHHRAPAGPAAKYQLEWFHHDKSDTRLKQGDVLVFVTADNEWIYPPAVVDSEAIAIPRTPGAIGHLLRSRTDLSPLPVPDAEQTLADLGHPNPRLRADHRIASASLRTALLQLWNL</sequence>
<dbReference type="KEGG" id="rha:RHA1_ro08710"/>
<reference evidence="2" key="1">
    <citation type="journal article" date="2006" name="Proc. Natl. Acad. Sci. U.S.A.">
        <title>The complete genome of Rhodococcus sp. RHA1 provides insights into a catabolic powerhouse.</title>
        <authorList>
            <person name="McLeod M.P."/>
            <person name="Warren R.L."/>
            <person name="Hsiao W.W.L."/>
            <person name="Araki N."/>
            <person name="Myhre M."/>
            <person name="Fernandes C."/>
            <person name="Miyazawa D."/>
            <person name="Wong W."/>
            <person name="Lillquist A.L."/>
            <person name="Wang D."/>
            <person name="Dosanjh M."/>
            <person name="Hara H."/>
            <person name="Petrescu A."/>
            <person name="Morin R.D."/>
            <person name="Yang G."/>
            <person name="Stott J.M."/>
            <person name="Schein J.E."/>
            <person name="Shin H."/>
            <person name="Smailus D."/>
            <person name="Siddiqui A.S."/>
            <person name="Marra M.A."/>
            <person name="Jones S.J.M."/>
            <person name="Holt R."/>
            <person name="Brinkman F.S.L."/>
            <person name="Miyauchi K."/>
            <person name="Fukuda M."/>
            <person name="Davies J.E."/>
            <person name="Mohn W.W."/>
            <person name="Eltis L.D."/>
        </authorList>
    </citation>
    <scope>NUCLEOTIDE SEQUENCE [LARGE SCALE GENOMIC DNA]</scope>
    <source>
        <strain evidence="2">RHA1</strain>
    </source>
</reference>
<dbReference type="Proteomes" id="UP000008710">
    <property type="component" value="Plasmid pRHL1"/>
</dbReference>
<proteinExistence type="predicted"/>
<keyword evidence="1" id="KW-0614">Plasmid</keyword>
<evidence type="ECO:0008006" key="3">
    <source>
        <dbReference type="Google" id="ProtNLM"/>
    </source>
</evidence>
<dbReference type="Gene3D" id="3.30.870.10">
    <property type="entry name" value="Endonuclease Chain A"/>
    <property type="match status" value="1"/>
</dbReference>
<dbReference type="AlphaFoldDB" id="Q0RY82"/>
<dbReference type="EMBL" id="CP000432">
    <property type="protein sequence ID" value="ABG99754.1"/>
    <property type="molecule type" value="Genomic_DNA"/>
</dbReference>
<gene>
    <name evidence="1" type="ordered locus">RHA1_ro08710</name>
</gene>
<evidence type="ECO:0000313" key="2">
    <source>
        <dbReference type="Proteomes" id="UP000008710"/>
    </source>
</evidence>
<dbReference type="HOGENOM" id="CLU_076878_0_0_11"/>
<geneLocation type="plasmid" evidence="1 2">
    <name>pRHL1</name>
</geneLocation>
<protein>
    <recommendedName>
        <fullName evidence="3">PLD phosphodiesterase domain-containing protein</fullName>
    </recommendedName>
</protein>
<evidence type="ECO:0000313" key="1">
    <source>
        <dbReference type="EMBL" id="ABG99754.1"/>
    </source>
</evidence>